<dbReference type="GO" id="GO:0005634">
    <property type="term" value="C:nucleus"/>
    <property type="evidence" value="ECO:0007669"/>
    <property type="project" value="UniProtKB-SubCell"/>
</dbReference>
<evidence type="ECO:0000256" key="7">
    <source>
        <dbReference type="ARBA" id="ARBA00023242"/>
    </source>
</evidence>
<proteinExistence type="predicted"/>
<dbReference type="Proteomes" id="UP001454036">
    <property type="component" value="Unassembled WGS sequence"/>
</dbReference>
<dbReference type="AlphaFoldDB" id="A0AAV3R6J3"/>
<dbReference type="PANTHER" id="PTHR13620:SF109">
    <property type="entry name" value="3'-5' EXONUCLEASE"/>
    <property type="match status" value="1"/>
</dbReference>
<keyword evidence="5" id="KW-0269">Exonuclease</keyword>
<name>A0AAV3R6J3_LITER</name>
<dbReference type="InterPro" id="IPR012337">
    <property type="entry name" value="RNaseH-like_sf"/>
</dbReference>
<dbReference type="CDD" id="cd06141">
    <property type="entry name" value="WRN_exo"/>
    <property type="match status" value="1"/>
</dbReference>
<dbReference type="InterPro" id="IPR036397">
    <property type="entry name" value="RNaseH_sf"/>
</dbReference>
<dbReference type="GO" id="GO:0008408">
    <property type="term" value="F:3'-5' exonuclease activity"/>
    <property type="evidence" value="ECO:0007669"/>
    <property type="project" value="InterPro"/>
</dbReference>
<evidence type="ECO:0000256" key="4">
    <source>
        <dbReference type="ARBA" id="ARBA00022801"/>
    </source>
</evidence>
<dbReference type="SUPFAM" id="SSF53098">
    <property type="entry name" value="Ribonuclease H-like"/>
    <property type="match status" value="1"/>
</dbReference>
<sequence length="306" mass="34257">MEQNYSLQQNQEVDDWDINLTEEDFQTIDAICQASTTSISFPPIKTPHVSDNSNRRKLPDSLFICQKEGSISHSINPCRKNRYNPYNSQGKVTMRYPEISFKGNITYSRTAREAEKAAEELLTFVQSKKQDDGQVVLGFDIEWKPTFKRGVPPGKAAVMQICGNSNHCYVIQIIHSGITKKLQSLLEDPAVVKVGVCIANDAYKLLQDYNILVKSVEDLSDLANQNLGGPPRKWSLALLTETVVCKQLPKPSKIRLGNWEAKILSKEQLQYAAGDAFVSWYLYQVLQSLPQPVNGNTEAIEAGSSN</sequence>
<gene>
    <name evidence="11" type="ORF">LIER_25353</name>
</gene>
<reference evidence="11 12" key="1">
    <citation type="submission" date="2024-01" db="EMBL/GenBank/DDBJ databases">
        <title>The complete chloroplast genome sequence of Lithospermum erythrorhizon: insights into the phylogenetic relationship among Boraginaceae species and the maternal lineages of purple gromwells.</title>
        <authorList>
            <person name="Okada T."/>
            <person name="Watanabe K."/>
        </authorList>
    </citation>
    <scope>NUCLEOTIDE SEQUENCE [LARGE SCALE GENOMIC DNA]</scope>
</reference>
<dbReference type="PANTHER" id="PTHR13620">
    <property type="entry name" value="3-5 EXONUCLEASE"/>
    <property type="match status" value="1"/>
</dbReference>
<keyword evidence="4" id="KW-0378">Hydrolase</keyword>
<dbReference type="InterPro" id="IPR002562">
    <property type="entry name" value="3'-5'_exonuclease_dom"/>
</dbReference>
<feature type="domain" description="3'-5' exonuclease" evidence="10">
    <location>
        <begin position="105"/>
        <end position="291"/>
    </location>
</feature>
<evidence type="ECO:0000256" key="1">
    <source>
        <dbReference type="ARBA" id="ARBA00004123"/>
    </source>
</evidence>
<organism evidence="11 12">
    <name type="scientific">Lithospermum erythrorhizon</name>
    <name type="common">Purple gromwell</name>
    <name type="synonym">Lithospermum officinale var. erythrorhizon</name>
    <dbReference type="NCBI Taxonomy" id="34254"/>
    <lineage>
        <taxon>Eukaryota</taxon>
        <taxon>Viridiplantae</taxon>
        <taxon>Streptophyta</taxon>
        <taxon>Embryophyta</taxon>
        <taxon>Tracheophyta</taxon>
        <taxon>Spermatophyta</taxon>
        <taxon>Magnoliopsida</taxon>
        <taxon>eudicotyledons</taxon>
        <taxon>Gunneridae</taxon>
        <taxon>Pentapetalae</taxon>
        <taxon>asterids</taxon>
        <taxon>lamiids</taxon>
        <taxon>Boraginales</taxon>
        <taxon>Boraginaceae</taxon>
        <taxon>Boraginoideae</taxon>
        <taxon>Lithospermeae</taxon>
        <taxon>Lithospermum</taxon>
    </lineage>
</organism>
<comment type="caution">
    <text evidence="11">The sequence shown here is derived from an EMBL/GenBank/DDBJ whole genome shotgun (WGS) entry which is preliminary data.</text>
</comment>
<comment type="subcellular location">
    <subcellularLocation>
        <location evidence="1">Nucleus</location>
    </subcellularLocation>
</comment>
<evidence type="ECO:0000256" key="6">
    <source>
        <dbReference type="ARBA" id="ARBA00022842"/>
    </source>
</evidence>
<evidence type="ECO:0000256" key="3">
    <source>
        <dbReference type="ARBA" id="ARBA00022723"/>
    </source>
</evidence>
<dbReference type="GO" id="GO:0046872">
    <property type="term" value="F:metal ion binding"/>
    <property type="evidence" value="ECO:0007669"/>
    <property type="project" value="UniProtKB-KW"/>
</dbReference>
<keyword evidence="6" id="KW-0460">Magnesium</keyword>
<accession>A0AAV3R6J3</accession>
<dbReference type="EMBL" id="BAABME010007606">
    <property type="protein sequence ID" value="GAA0171281.1"/>
    <property type="molecule type" value="Genomic_DNA"/>
</dbReference>
<evidence type="ECO:0000256" key="8">
    <source>
        <dbReference type="ARBA" id="ARBA00040531"/>
    </source>
</evidence>
<dbReference type="Gene3D" id="3.30.420.10">
    <property type="entry name" value="Ribonuclease H-like superfamily/Ribonuclease H"/>
    <property type="match status" value="1"/>
</dbReference>
<keyword evidence="12" id="KW-1185">Reference proteome</keyword>
<evidence type="ECO:0000256" key="2">
    <source>
        <dbReference type="ARBA" id="ARBA00022722"/>
    </source>
</evidence>
<evidence type="ECO:0000259" key="10">
    <source>
        <dbReference type="SMART" id="SM00474"/>
    </source>
</evidence>
<evidence type="ECO:0000256" key="5">
    <source>
        <dbReference type="ARBA" id="ARBA00022839"/>
    </source>
</evidence>
<dbReference type="FunFam" id="3.30.420.10:FF:000114">
    <property type="entry name" value="Werner Syndrome-like exonuclease"/>
    <property type="match status" value="1"/>
</dbReference>
<dbReference type="SMART" id="SM00474">
    <property type="entry name" value="35EXOc"/>
    <property type="match status" value="1"/>
</dbReference>
<evidence type="ECO:0000313" key="11">
    <source>
        <dbReference type="EMBL" id="GAA0171281.1"/>
    </source>
</evidence>
<dbReference type="GO" id="GO:0003676">
    <property type="term" value="F:nucleic acid binding"/>
    <property type="evidence" value="ECO:0007669"/>
    <property type="project" value="InterPro"/>
</dbReference>
<dbReference type="Pfam" id="PF01612">
    <property type="entry name" value="DNA_pol_A_exo1"/>
    <property type="match status" value="1"/>
</dbReference>
<evidence type="ECO:0000313" key="12">
    <source>
        <dbReference type="Proteomes" id="UP001454036"/>
    </source>
</evidence>
<keyword evidence="7" id="KW-0539">Nucleus</keyword>
<dbReference type="GO" id="GO:0006139">
    <property type="term" value="P:nucleobase-containing compound metabolic process"/>
    <property type="evidence" value="ECO:0007669"/>
    <property type="project" value="InterPro"/>
</dbReference>
<protein>
    <recommendedName>
        <fullName evidence="8">3'-5' exonuclease</fullName>
    </recommendedName>
    <alternativeName>
        <fullName evidence="9">Werner Syndrome-like exonuclease</fullName>
    </alternativeName>
</protein>
<keyword evidence="3" id="KW-0479">Metal-binding</keyword>
<evidence type="ECO:0000256" key="9">
    <source>
        <dbReference type="ARBA" id="ARBA00042761"/>
    </source>
</evidence>
<dbReference type="InterPro" id="IPR051132">
    <property type="entry name" value="3-5_Exonuclease_domain"/>
</dbReference>
<keyword evidence="2" id="KW-0540">Nuclease</keyword>